<dbReference type="PANTHER" id="PTHR45783:SF3">
    <property type="entry name" value="KINESIN LIGHT CHAIN"/>
    <property type="match status" value="1"/>
</dbReference>
<evidence type="ECO:0000256" key="9">
    <source>
        <dbReference type="ARBA" id="ARBA00023212"/>
    </source>
</evidence>
<dbReference type="GO" id="GO:0005874">
    <property type="term" value="C:microtubule"/>
    <property type="evidence" value="ECO:0007669"/>
    <property type="project" value="UniProtKB-KW"/>
</dbReference>
<accession>A0A9W7FC18</accession>
<comment type="caution">
    <text evidence="11">The sequence shown here is derived from an EMBL/GenBank/DDBJ whole genome shotgun (WGS) entry which is preliminary data.</text>
</comment>
<dbReference type="InterPro" id="IPR011990">
    <property type="entry name" value="TPR-like_helical_dom_sf"/>
</dbReference>
<reference evidence="12" key="1">
    <citation type="journal article" date="2023" name="Commun. Biol.">
        <title>Genome analysis of Parmales, the sister group of diatoms, reveals the evolutionary specialization of diatoms from phago-mixotrophs to photoautotrophs.</title>
        <authorList>
            <person name="Ban H."/>
            <person name="Sato S."/>
            <person name="Yoshikawa S."/>
            <person name="Yamada K."/>
            <person name="Nakamura Y."/>
            <person name="Ichinomiya M."/>
            <person name="Sato N."/>
            <person name="Blanc-Mathieu R."/>
            <person name="Endo H."/>
            <person name="Kuwata A."/>
            <person name="Ogata H."/>
        </authorList>
    </citation>
    <scope>NUCLEOTIDE SEQUENCE [LARGE SCALE GENOMIC DNA]</scope>
    <source>
        <strain evidence="12">NIES 3700</strain>
    </source>
</reference>
<evidence type="ECO:0000256" key="7">
    <source>
        <dbReference type="ARBA" id="ARBA00023054"/>
    </source>
</evidence>
<keyword evidence="12" id="KW-1185">Reference proteome</keyword>
<evidence type="ECO:0000256" key="8">
    <source>
        <dbReference type="ARBA" id="ARBA00023175"/>
    </source>
</evidence>
<evidence type="ECO:0000256" key="1">
    <source>
        <dbReference type="ARBA" id="ARBA00004245"/>
    </source>
</evidence>
<evidence type="ECO:0000256" key="6">
    <source>
        <dbReference type="ARBA" id="ARBA00022803"/>
    </source>
</evidence>
<dbReference type="EMBL" id="BRXW01000137">
    <property type="protein sequence ID" value="GMI09400.1"/>
    <property type="molecule type" value="Genomic_DNA"/>
</dbReference>
<keyword evidence="3" id="KW-0963">Cytoplasm</keyword>
<evidence type="ECO:0000256" key="2">
    <source>
        <dbReference type="ARBA" id="ARBA00009622"/>
    </source>
</evidence>
<dbReference type="OrthoDB" id="5986190at2759"/>
<name>A0A9W7FC18_9STRA</name>
<evidence type="ECO:0008006" key="13">
    <source>
        <dbReference type="Google" id="ProtNLM"/>
    </source>
</evidence>
<dbReference type="PANTHER" id="PTHR45783">
    <property type="entry name" value="KINESIN LIGHT CHAIN"/>
    <property type="match status" value="1"/>
</dbReference>
<protein>
    <recommendedName>
        <fullName evidence="13">Kinesin light chain</fullName>
    </recommendedName>
</protein>
<feature type="repeat" description="TPR" evidence="10">
    <location>
        <begin position="9"/>
        <end position="42"/>
    </location>
</feature>
<keyword evidence="5" id="KW-0677">Repeat</keyword>
<organism evidence="11 12">
    <name type="scientific">Triparma laevis f. longispina</name>
    <dbReference type="NCBI Taxonomy" id="1714387"/>
    <lineage>
        <taxon>Eukaryota</taxon>
        <taxon>Sar</taxon>
        <taxon>Stramenopiles</taxon>
        <taxon>Ochrophyta</taxon>
        <taxon>Bolidophyceae</taxon>
        <taxon>Parmales</taxon>
        <taxon>Triparmaceae</taxon>
        <taxon>Triparma</taxon>
    </lineage>
</organism>
<evidence type="ECO:0000256" key="5">
    <source>
        <dbReference type="ARBA" id="ARBA00022737"/>
    </source>
</evidence>
<dbReference type="InterPro" id="IPR019734">
    <property type="entry name" value="TPR_rpt"/>
</dbReference>
<evidence type="ECO:0000256" key="10">
    <source>
        <dbReference type="PROSITE-ProRule" id="PRU00339"/>
    </source>
</evidence>
<keyword evidence="7" id="KW-0175">Coiled coil</keyword>
<evidence type="ECO:0000256" key="3">
    <source>
        <dbReference type="ARBA" id="ARBA00022490"/>
    </source>
</evidence>
<sequence length="82" mass="9156">MGKTHPDTLATVESLAIAYKAQKDYEKAEELYERALEGYEAQFGKDHEDTKRCAKNFKLCLKVSGNSERLAALISSYPGLVD</sequence>
<dbReference type="GO" id="GO:0005737">
    <property type="term" value="C:cytoplasm"/>
    <property type="evidence" value="ECO:0007669"/>
    <property type="project" value="TreeGrafter"/>
</dbReference>
<dbReference type="GO" id="GO:0019894">
    <property type="term" value="F:kinesin binding"/>
    <property type="evidence" value="ECO:0007669"/>
    <property type="project" value="TreeGrafter"/>
</dbReference>
<dbReference type="Proteomes" id="UP001165122">
    <property type="component" value="Unassembled WGS sequence"/>
</dbReference>
<evidence type="ECO:0000313" key="12">
    <source>
        <dbReference type="Proteomes" id="UP001165122"/>
    </source>
</evidence>
<keyword evidence="4" id="KW-0493">Microtubule</keyword>
<keyword evidence="6 10" id="KW-0802">TPR repeat</keyword>
<dbReference type="Pfam" id="PF13424">
    <property type="entry name" value="TPR_12"/>
    <property type="match status" value="1"/>
</dbReference>
<evidence type="ECO:0000313" key="11">
    <source>
        <dbReference type="EMBL" id="GMI09400.1"/>
    </source>
</evidence>
<evidence type="ECO:0000256" key="4">
    <source>
        <dbReference type="ARBA" id="ARBA00022701"/>
    </source>
</evidence>
<comment type="subcellular location">
    <subcellularLocation>
        <location evidence="1">Cytoplasm</location>
        <location evidence="1">Cytoskeleton</location>
    </subcellularLocation>
</comment>
<dbReference type="SUPFAM" id="SSF48452">
    <property type="entry name" value="TPR-like"/>
    <property type="match status" value="1"/>
</dbReference>
<keyword evidence="8" id="KW-0505">Motor protein</keyword>
<keyword evidence="9" id="KW-0206">Cytoskeleton</keyword>
<gene>
    <name evidence="11" type="ORF">TrLO_g6828</name>
</gene>
<proteinExistence type="inferred from homology"/>
<dbReference type="InterPro" id="IPR002151">
    <property type="entry name" value="Kinesin_light"/>
</dbReference>
<dbReference type="GO" id="GO:0007018">
    <property type="term" value="P:microtubule-based movement"/>
    <property type="evidence" value="ECO:0007669"/>
    <property type="project" value="TreeGrafter"/>
</dbReference>
<dbReference type="GO" id="GO:0005871">
    <property type="term" value="C:kinesin complex"/>
    <property type="evidence" value="ECO:0007669"/>
    <property type="project" value="InterPro"/>
</dbReference>
<comment type="similarity">
    <text evidence="2">Belongs to the kinesin light chain family.</text>
</comment>
<dbReference type="PROSITE" id="PS50005">
    <property type="entry name" value="TPR"/>
    <property type="match status" value="1"/>
</dbReference>
<dbReference type="Gene3D" id="1.25.40.10">
    <property type="entry name" value="Tetratricopeptide repeat domain"/>
    <property type="match status" value="1"/>
</dbReference>
<dbReference type="AlphaFoldDB" id="A0A9W7FC18"/>